<evidence type="ECO:0000259" key="5">
    <source>
        <dbReference type="PROSITE" id="PS50002"/>
    </source>
</evidence>
<feature type="transmembrane region" description="Helical" evidence="4">
    <location>
        <begin position="120"/>
        <end position="143"/>
    </location>
</feature>
<comment type="caution">
    <text evidence="6">The sequence shown here is derived from an EMBL/GenBank/DDBJ whole genome shotgun (WGS) entry which is preliminary data.</text>
</comment>
<organism evidence="6 7">
    <name type="scientific">Geranomyces variabilis</name>
    <dbReference type="NCBI Taxonomy" id="109894"/>
    <lineage>
        <taxon>Eukaryota</taxon>
        <taxon>Fungi</taxon>
        <taxon>Fungi incertae sedis</taxon>
        <taxon>Chytridiomycota</taxon>
        <taxon>Chytridiomycota incertae sedis</taxon>
        <taxon>Chytridiomycetes</taxon>
        <taxon>Spizellomycetales</taxon>
        <taxon>Powellomycetaceae</taxon>
        <taxon>Geranomyces</taxon>
    </lineage>
</organism>
<keyword evidence="4" id="KW-0812">Transmembrane</keyword>
<dbReference type="EMBL" id="JADGJQ010000004">
    <property type="protein sequence ID" value="KAJ3184130.1"/>
    <property type="molecule type" value="Genomic_DNA"/>
</dbReference>
<feature type="region of interest" description="Disordered" evidence="3">
    <location>
        <begin position="396"/>
        <end position="438"/>
    </location>
</feature>
<evidence type="ECO:0000256" key="4">
    <source>
        <dbReference type="SAM" id="Phobius"/>
    </source>
</evidence>
<feature type="compositionally biased region" description="Low complexity" evidence="3">
    <location>
        <begin position="64"/>
        <end position="81"/>
    </location>
</feature>
<keyword evidence="4" id="KW-0472">Membrane</keyword>
<dbReference type="SUPFAM" id="SSF50044">
    <property type="entry name" value="SH3-domain"/>
    <property type="match status" value="1"/>
</dbReference>
<dbReference type="InterPro" id="IPR036028">
    <property type="entry name" value="SH3-like_dom_sf"/>
</dbReference>
<feature type="region of interest" description="Disordered" evidence="3">
    <location>
        <begin position="193"/>
        <end position="226"/>
    </location>
</feature>
<protein>
    <recommendedName>
        <fullName evidence="5">SH3 domain-containing protein</fullName>
    </recommendedName>
</protein>
<evidence type="ECO:0000313" key="7">
    <source>
        <dbReference type="Proteomes" id="UP001212152"/>
    </source>
</evidence>
<evidence type="ECO:0000256" key="2">
    <source>
        <dbReference type="PROSITE-ProRule" id="PRU00192"/>
    </source>
</evidence>
<feature type="domain" description="SH3" evidence="5">
    <location>
        <begin position="443"/>
        <end position="497"/>
    </location>
</feature>
<dbReference type="CDD" id="cd00174">
    <property type="entry name" value="SH3"/>
    <property type="match status" value="1"/>
</dbReference>
<proteinExistence type="predicted"/>
<feature type="non-terminal residue" evidence="6">
    <location>
        <position position="1"/>
    </location>
</feature>
<evidence type="ECO:0000256" key="1">
    <source>
        <dbReference type="ARBA" id="ARBA00022443"/>
    </source>
</evidence>
<name>A0AAD5XU48_9FUNG</name>
<accession>A0AAD5XU48</accession>
<feature type="region of interest" description="Disordered" evidence="3">
    <location>
        <begin position="319"/>
        <end position="341"/>
    </location>
</feature>
<dbReference type="InterPro" id="IPR001452">
    <property type="entry name" value="SH3_domain"/>
</dbReference>
<feature type="region of interest" description="Disordered" evidence="3">
    <location>
        <begin position="154"/>
        <end position="173"/>
    </location>
</feature>
<evidence type="ECO:0000313" key="6">
    <source>
        <dbReference type="EMBL" id="KAJ3184130.1"/>
    </source>
</evidence>
<feature type="region of interest" description="Disordered" evidence="3">
    <location>
        <begin position="353"/>
        <end position="373"/>
    </location>
</feature>
<dbReference type="PROSITE" id="PS50002">
    <property type="entry name" value="SH3"/>
    <property type="match status" value="1"/>
</dbReference>
<feature type="compositionally biased region" description="Low complexity" evidence="3">
    <location>
        <begin position="362"/>
        <end position="373"/>
    </location>
</feature>
<dbReference type="Gene3D" id="2.30.30.40">
    <property type="entry name" value="SH3 Domains"/>
    <property type="match status" value="1"/>
</dbReference>
<feature type="region of interest" description="Disordered" evidence="3">
    <location>
        <begin position="62"/>
        <end position="113"/>
    </location>
</feature>
<dbReference type="Pfam" id="PF00018">
    <property type="entry name" value="SH3_1"/>
    <property type="match status" value="1"/>
</dbReference>
<sequence length="497" mass="51178">MAENSLNETCADGFVDFVCREPAGSSKSGWCFHCQCGSEQLMDAQKCSVEALSKLVKSQTVGVAKKPAASPKPKTPSSPKRPGSPPDDTVGGPGTIVPESPGTAESANKPAPASVGKVSVIGGGVGGGLAGILLIASVAAFFVSRKRRRRYGKGAAAAGIGSQTHLPPSSGWKSGDSAAGLFVVDEFNADEVRRKNRSPRNSVRDSFIGNPTAAKISSAEKPTEDDVGEILGQSESVSRSIPSSMPALALLARADSITRIKAGSPNHSALGVPPTNPFSDSNGADIRPTFTAPLPLLAPQADSHRAVSPFADEAAIPDVGTAPPSTSESTGALVTSPDTDNPLYLEHLRERQEMRQHWQQRSAAPEPALATSSAPLSIASSPALFPALPNPRRLPTGLSTPIVPSPLRTASTLSVATTGTSSSGGTAGRDRRSLVSSISSTNSSVNSHLVLSAHVAQHSDELTLNVGDIVVVWRVWEDGWCLGSVIGGSGDGQGVFP</sequence>
<dbReference type="Proteomes" id="UP001212152">
    <property type="component" value="Unassembled WGS sequence"/>
</dbReference>
<evidence type="ECO:0000256" key="3">
    <source>
        <dbReference type="SAM" id="MobiDB-lite"/>
    </source>
</evidence>
<gene>
    <name evidence="6" type="ORF">HDU87_004976</name>
</gene>
<feature type="compositionally biased region" description="Polar residues" evidence="3">
    <location>
        <begin position="323"/>
        <end position="339"/>
    </location>
</feature>
<reference evidence="6" key="1">
    <citation type="submission" date="2020-05" db="EMBL/GenBank/DDBJ databases">
        <title>Phylogenomic resolution of chytrid fungi.</title>
        <authorList>
            <person name="Stajich J.E."/>
            <person name="Amses K."/>
            <person name="Simmons R."/>
            <person name="Seto K."/>
            <person name="Myers J."/>
            <person name="Bonds A."/>
            <person name="Quandt C.A."/>
            <person name="Barry K."/>
            <person name="Liu P."/>
            <person name="Grigoriev I."/>
            <person name="Longcore J.E."/>
            <person name="James T.Y."/>
        </authorList>
    </citation>
    <scope>NUCLEOTIDE SEQUENCE</scope>
    <source>
        <strain evidence="6">JEL0379</strain>
    </source>
</reference>
<keyword evidence="1 2" id="KW-0728">SH3 domain</keyword>
<keyword evidence="4" id="KW-1133">Transmembrane helix</keyword>
<dbReference type="AlphaFoldDB" id="A0AAD5XU48"/>
<feature type="compositionally biased region" description="Low complexity" evidence="3">
    <location>
        <begin position="409"/>
        <end position="424"/>
    </location>
</feature>
<keyword evidence="7" id="KW-1185">Reference proteome</keyword>